<evidence type="ECO:0000256" key="4">
    <source>
        <dbReference type="ARBA" id="ARBA00022912"/>
    </source>
</evidence>
<evidence type="ECO:0000313" key="6">
    <source>
        <dbReference type="EMBL" id="MCT4333926.1"/>
    </source>
</evidence>
<dbReference type="EMBL" id="JANAVZ010000007">
    <property type="protein sequence ID" value="MCT4333926.1"/>
    <property type="molecule type" value="Genomic_DNA"/>
</dbReference>
<keyword evidence="7" id="KW-1185">Reference proteome</keyword>
<sequence>MSMAITNPRIADRPSVLFVCMGNICRSPLAEAALRALASSRGVDLSVDSAGTGPWHVGEPPDPRSRAEAARHGVDISDQRARQINIADFDRFDLIVAMDRDNLAHLRRMRPPGSGAELALLLDHVPGREGQQVGDPYYGGPEGFRTAWADATEAAGGILERLRA</sequence>
<evidence type="ECO:0000256" key="1">
    <source>
        <dbReference type="ARBA" id="ARBA00011063"/>
    </source>
</evidence>
<evidence type="ECO:0000313" key="7">
    <source>
        <dbReference type="Proteomes" id="UP001320702"/>
    </source>
</evidence>
<evidence type="ECO:0000256" key="3">
    <source>
        <dbReference type="ARBA" id="ARBA00022801"/>
    </source>
</evidence>
<name>A0ABT2KBP1_9RHOB</name>
<dbReference type="SUPFAM" id="SSF52788">
    <property type="entry name" value="Phosphotyrosine protein phosphatases I"/>
    <property type="match status" value="1"/>
</dbReference>
<reference evidence="6 7" key="1">
    <citation type="submission" date="2022-04" db="EMBL/GenBank/DDBJ databases">
        <title>Paracoccus sp. YLB-12 draft genome sequence.</title>
        <authorList>
            <person name="Yu L."/>
        </authorList>
    </citation>
    <scope>NUCLEOTIDE SEQUENCE [LARGE SCALE GENOMIC DNA]</scope>
    <source>
        <strain evidence="6 7">YLB-12</strain>
    </source>
</reference>
<dbReference type="PANTHER" id="PTHR11717">
    <property type="entry name" value="LOW MOLECULAR WEIGHT PROTEIN TYROSINE PHOSPHATASE"/>
    <property type="match status" value="1"/>
</dbReference>
<dbReference type="CDD" id="cd16343">
    <property type="entry name" value="LMWPTP"/>
    <property type="match status" value="1"/>
</dbReference>
<accession>A0ABT2KBP1</accession>
<dbReference type="InterPro" id="IPR017867">
    <property type="entry name" value="Tyr_phospatase_low_mol_wt"/>
</dbReference>
<protein>
    <recommendedName>
        <fullName evidence="2">protein-tyrosine-phosphatase</fullName>
        <ecNumber evidence="2">3.1.3.48</ecNumber>
    </recommendedName>
</protein>
<feature type="domain" description="Phosphotyrosine protein phosphatase I" evidence="5">
    <location>
        <begin position="14"/>
        <end position="161"/>
    </location>
</feature>
<comment type="caution">
    <text evidence="6">The sequence shown here is derived from an EMBL/GenBank/DDBJ whole genome shotgun (WGS) entry which is preliminary data.</text>
</comment>
<dbReference type="InterPro" id="IPR050438">
    <property type="entry name" value="LMW_PTPase"/>
</dbReference>
<gene>
    <name evidence="6" type="ORF">MU516_13745</name>
</gene>
<dbReference type="Proteomes" id="UP001320702">
    <property type="component" value="Unassembled WGS sequence"/>
</dbReference>
<keyword evidence="4" id="KW-0904">Protein phosphatase</keyword>
<dbReference type="PRINTS" id="PR00719">
    <property type="entry name" value="LMWPTPASE"/>
</dbReference>
<evidence type="ECO:0000256" key="2">
    <source>
        <dbReference type="ARBA" id="ARBA00013064"/>
    </source>
</evidence>
<dbReference type="RefSeq" id="WP_260277807.1">
    <property type="nucleotide sequence ID" value="NZ_JANAVZ010000007.1"/>
</dbReference>
<dbReference type="SMART" id="SM00226">
    <property type="entry name" value="LMWPc"/>
    <property type="match status" value="1"/>
</dbReference>
<organism evidence="6 7">
    <name type="scientific">Paracoccus maritimus</name>
    <dbReference type="NCBI Taxonomy" id="2933292"/>
    <lineage>
        <taxon>Bacteria</taxon>
        <taxon>Pseudomonadati</taxon>
        <taxon>Pseudomonadota</taxon>
        <taxon>Alphaproteobacteria</taxon>
        <taxon>Rhodobacterales</taxon>
        <taxon>Paracoccaceae</taxon>
        <taxon>Paracoccus</taxon>
    </lineage>
</organism>
<dbReference type="EC" id="3.1.3.48" evidence="2"/>
<evidence type="ECO:0000259" key="5">
    <source>
        <dbReference type="SMART" id="SM00226"/>
    </source>
</evidence>
<dbReference type="Pfam" id="PF01451">
    <property type="entry name" value="LMWPc"/>
    <property type="match status" value="1"/>
</dbReference>
<dbReference type="InterPro" id="IPR036196">
    <property type="entry name" value="Ptyr_pPase_sf"/>
</dbReference>
<keyword evidence="3" id="KW-0378">Hydrolase</keyword>
<dbReference type="InterPro" id="IPR023485">
    <property type="entry name" value="Ptyr_pPase"/>
</dbReference>
<proteinExistence type="inferred from homology"/>
<dbReference type="Gene3D" id="3.40.50.2300">
    <property type="match status" value="1"/>
</dbReference>
<dbReference type="PANTHER" id="PTHR11717:SF7">
    <property type="entry name" value="LOW MOLECULAR WEIGHT PHOSPHOTYROSINE PROTEIN PHOSPHATASE"/>
    <property type="match status" value="1"/>
</dbReference>
<comment type="similarity">
    <text evidence="1">Belongs to the low molecular weight phosphotyrosine protein phosphatase family.</text>
</comment>